<dbReference type="InterPro" id="IPR036259">
    <property type="entry name" value="MFS_trans_sf"/>
</dbReference>
<evidence type="ECO:0000256" key="4">
    <source>
        <dbReference type="ARBA" id="ARBA00022692"/>
    </source>
</evidence>
<gene>
    <name evidence="9" type="ORF">BQ8794_240027</name>
</gene>
<dbReference type="PROSITE" id="PS50850">
    <property type="entry name" value="MFS"/>
    <property type="match status" value="1"/>
</dbReference>
<dbReference type="Gene3D" id="1.20.1250.20">
    <property type="entry name" value="MFS general substrate transporter like domains"/>
    <property type="match status" value="1"/>
</dbReference>
<dbReference type="GO" id="GO:0022857">
    <property type="term" value="F:transmembrane transporter activity"/>
    <property type="evidence" value="ECO:0007669"/>
    <property type="project" value="InterPro"/>
</dbReference>
<dbReference type="InterPro" id="IPR011701">
    <property type="entry name" value="MFS"/>
</dbReference>
<keyword evidence="3" id="KW-1003">Cell membrane</keyword>
<keyword evidence="4 7" id="KW-0812">Transmembrane</keyword>
<dbReference type="Proteomes" id="UP000188388">
    <property type="component" value="Unassembled WGS sequence"/>
</dbReference>
<dbReference type="Pfam" id="PF07690">
    <property type="entry name" value="MFS_1"/>
    <property type="match status" value="1"/>
</dbReference>
<protein>
    <recommendedName>
        <fullName evidence="8">Major facilitator superfamily (MFS) profile domain-containing protein</fullName>
    </recommendedName>
</protein>
<keyword evidence="10" id="KW-1185">Reference proteome</keyword>
<reference evidence="10" key="1">
    <citation type="submission" date="2017-01" db="EMBL/GenBank/DDBJ databases">
        <authorList>
            <person name="Brunel B."/>
        </authorList>
    </citation>
    <scope>NUCLEOTIDE SEQUENCE [LARGE SCALE GENOMIC DNA]</scope>
</reference>
<evidence type="ECO:0000256" key="6">
    <source>
        <dbReference type="ARBA" id="ARBA00023136"/>
    </source>
</evidence>
<feature type="transmembrane region" description="Helical" evidence="7">
    <location>
        <begin position="46"/>
        <end position="65"/>
    </location>
</feature>
<evidence type="ECO:0000256" key="3">
    <source>
        <dbReference type="ARBA" id="ARBA00022475"/>
    </source>
</evidence>
<comment type="subcellular location">
    <subcellularLocation>
        <location evidence="1">Cell membrane</location>
        <topology evidence="1">Multi-pass membrane protein</topology>
    </subcellularLocation>
</comment>
<dbReference type="EMBL" id="FTPD01000017">
    <property type="protein sequence ID" value="SIT55820.1"/>
    <property type="molecule type" value="Genomic_DNA"/>
</dbReference>
<name>A0A1R3V976_9HYPH</name>
<sequence length="97" mass="10433">MMPRPWFCLATLSGVLALVGIDMTVLNVTLPHLTEQLGASTSEKLWMVNAYSLLMAGFLPGFGALSDRIGHRKMLCGGLLATSFGLTCTNPLPKLRP</sequence>
<evidence type="ECO:0000259" key="8">
    <source>
        <dbReference type="PROSITE" id="PS50850"/>
    </source>
</evidence>
<accession>A0A1R3V976</accession>
<organism evidence="9 10">
    <name type="scientific">Mesorhizobium prunaredense</name>
    <dbReference type="NCBI Taxonomy" id="1631249"/>
    <lineage>
        <taxon>Bacteria</taxon>
        <taxon>Pseudomonadati</taxon>
        <taxon>Pseudomonadota</taxon>
        <taxon>Alphaproteobacteria</taxon>
        <taxon>Hyphomicrobiales</taxon>
        <taxon>Phyllobacteriaceae</taxon>
        <taxon>Mesorhizobium</taxon>
    </lineage>
</organism>
<keyword evidence="2" id="KW-0813">Transport</keyword>
<dbReference type="AlphaFoldDB" id="A0A1R3V976"/>
<evidence type="ECO:0000256" key="5">
    <source>
        <dbReference type="ARBA" id="ARBA00022989"/>
    </source>
</evidence>
<evidence type="ECO:0000256" key="1">
    <source>
        <dbReference type="ARBA" id="ARBA00004651"/>
    </source>
</evidence>
<dbReference type="GO" id="GO:0005886">
    <property type="term" value="C:plasma membrane"/>
    <property type="evidence" value="ECO:0007669"/>
    <property type="project" value="UniProtKB-SubCell"/>
</dbReference>
<dbReference type="STRING" id="1631249.BQ8794_240027"/>
<dbReference type="PANTHER" id="PTHR42718">
    <property type="entry name" value="MAJOR FACILITATOR SUPERFAMILY MULTIDRUG TRANSPORTER MFSC"/>
    <property type="match status" value="1"/>
</dbReference>
<evidence type="ECO:0000256" key="2">
    <source>
        <dbReference type="ARBA" id="ARBA00022448"/>
    </source>
</evidence>
<evidence type="ECO:0000313" key="9">
    <source>
        <dbReference type="EMBL" id="SIT55820.1"/>
    </source>
</evidence>
<dbReference type="SUPFAM" id="SSF103473">
    <property type="entry name" value="MFS general substrate transporter"/>
    <property type="match status" value="1"/>
</dbReference>
<dbReference type="InterPro" id="IPR020846">
    <property type="entry name" value="MFS_dom"/>
</dbReference>
<keyword evidence="5 7" id="KW-1133">Transmembrane helix</keyword>
<feature type="domain" description="Major facilitator superfamily (MFS) profile" evidence="8">
    <location>
        <begin position="8"/>
        <end position="97"/>
    </location>
</feature>
<proteinExistence type="predicted"/>
<evidence type="ECO:0000256" key="7">
    <source>
        <dbReference type="SAM" id="Phobius"/>
    </source>
</evidence>
<evidence type="ECO:0000313" key="10">
    <source>
        <dbReference type="Proteomes" id="UP000188388"/>
    </source>
</evidence>
<dbReference type="PANTHER" id="PTHR42718:SF47">
    <property type="entry name" value="METHYL VIOLOGEN RESISTANCE PROTEIN SMVA"/>
    <property type="match status" value="1"/>
</dbReference>
<dbReference type="RefSeq" id="WP_077378717.1">
    <property type="nucleotide sequence ID" value="NZ_FTPD01000017.1"/>
</dbReference>
<keyword evidence="6 7" id="KW-0472">Membrane</keyword>